<dbReference type="InterPro" id="IPR011992">
    <property type="entry name" value="EF-hand-dom_pair"/>
</dbReference>
<organism evidence="2 3">
    <name type="scientific">Aplosporella prunicola CBS 121167</name>
    <dbReference type="NCBI Taxonomy" id="1176127"/>
    <lineage>
        <taxon>Eukaryota</taxon>
        <taxon>Fungi</taxon>
        <taxon>Dikarya</taxon>
        <taxon>Ascomycota</taxon>
        <taxon>Pezizomycotina</taxon>
        <taxon>Dothideomycetes</taxon>
        <taxon>Dothideomycetes incertae sedis</taxon>
        <taxon>Botryosphaeriales</taxon>
        <taxon>Aplosporellaceae</taxon>
        <taxon>Aplosporella</taxon>
    </lineage>
</organism>
<dbReference type="AlphaFoldDB" id="A0A6A6BIT8"/>
<dbReference type="Proteomes" id="UP000799438">
    <property type="component" value="Unassembled WGS sequence"/>
</dbReference>
<proteinExistence type="predicted"/>
<evidence type="ECO:0000313" key="2">
    <source>
        <dbReference type="EMBL" id="KAF2142747.1"/>
    </source>
</evidence>
<keyword evidence="3" id="KW-1185">Reference proteome</keyword>
<keyword evidence="1" id="KW-0106">Calcium</keyword>
<name>A0A6A6BIT8_9PEZI</name>
<dbReference type="OrthoDB" id="3799936at2759"/>
<evidence type="ECO:0008006" key="4">
    <source>
        <dbReference type="Google" id="ProtNLM"/>
    </source>
</evidence>
<dbReference type="PROSITE" id="PS00018">
    <property type="entry name" value="EF_HAND_1"/>
    <property type="match status" value="1"/>
</dbReference>
<gene>
    <name evidence="2" type="ORF">K452DRAFT_297284</name>
</gene>
<evidence type="ECO:0000313" key="3">
    <source>
        <dbReference type="Proteomes" id="UP000799438"/>
    </source>
</evidence>
<dbReference type="GeneID" id="54299504"/>
<accession>A0A6A6BIT8</accession>
<dbReference type="SUPFAM" id="SSF47473">
    <property type="entry name" value="EF-hand"/>
    <property type="match status" value="1"/>
</dbReference>
<reference evidence="2" key="1">
    <citation type="journal article" date="2020" name="Stud. Mycol.">
        <title>101 Dothideomycetes genomes: a test case for predicting lifestyles and emergence of pathogens.</title>
        <authorList>
            <person name="Haridas S."/>
            <person name="Albert R."/>
            <person name="Binder M."/>
            <person name="Bloem J."/>
            <person name="Labutti K."/>
            <person name="Salamov A."/>
            <person name="Andreopoulos B."/>
            <person name="Baker S."/>
            <person name="Barry K."/>
            <person name="Bills G."/>
            <person name="Bluhm B."/>
            <person name="Cannon C."/>
            <person name="Castanera R."/>
            <person name="Culley D."/>
            <person name="Daum C."/>
            <person name="Ezra D."/>
            <person name="Gonzalez J."/>
            <person name="Henrissat B."/>
            <person name="Kuo A."/>
            <person name="Liang C."/>
            <person name="Lipzen A."/>
            <person name="Lutzoni F."/>
            <person name="Magnuson J."/>
            <person name="Mondo S."/>
            <person name="Nolan M."/>
            <person name="Ohm R."/>
            <person name="Pangilinan J."/>
            <person name="Park H.-J."/>
            <person name="Ramirez L."/>
            <person name="Alfaro M."/>
            <person name="Sun H."/>
            <person name="Tritt A."/>
            <person name="Yoshinaga Y."/>
            <person name="Zwiers L.-H."/>
            <person name="Turgeon B."/>
            <person name="Goodwin S."/>
            <person name="Spatafora J."/>
            <person name="Crous P."/>
            <person name="Grigoriev I."/>
        </authorList>
    </citation>
    <scope>NUCLEOTIDE SEQUENCE</scope>
    <source>
        <strain evidence="2">CBS 121167</strain>
    </source>
</reference>
<dbReference type="RefSeq" id="XP_033398459.1">
    <property type="nucleotide sequence ID" value="XM_033542007.1"/>
</dbReference>
<evidence type="ECO:0000256" key="1">
    <source>
        <dbReference type="ARBA" id="ARBA00022837"/>
    </source>
</evidence>
<protein>
    <recommendedName>
        <fullName evidence="4">EF-hand domain-containing protein</fullName>
    </recommendedName>
</protein>
<dbReference type="EMBL" id="ML995483">
    <property type="protein sequence ID" value="KAF2142747.1"/>
    <property type="molecule type" value="Genomic_DNA"/>
</dbReference>
<sequence length="64" mass="7395">MSPKYFPQQIHAFAGVDTGELTLRQYSEYMGVAINDPVYVNWFYRHDRNGDGVLTVDELRLQGD</sequence>
<dbReference type="InterPro" id="IPR018247">
    <property type="entry name" value="EF_Hand_1_Ca_BS"/>
</dbReference>